<keyword evidence="1" id="KW-1133">Transmembrane helix</keyword>
<evidence type="ECO:0000256" key="1">
    <source>
        <dbReference type="SAM" id="Phobius"/>
    </source>
</evidence>
<keyword evidence="3" id="KW-1185">Reference proteome</keyword>
<dbReference type="STRING" id="764299.STRIC_0197"/>
<feature type="transmembrane region" description="Helical" evidence="1">
    <location>
        <begin position="26"/>
        <end position="46"/>
    </location>
</feature>
<dbReference type="Proteomes" id="UP000003330">
    <property type="component" value="Unassembled WGS sequence"/>
</dbReference>
<feature type="transmembrane region" description="Helical" evidence="1">
    <location>
        <begin position="213"/>
        <end position="236"/>
    </location>
</feature>
<reference evidence="2 3" key="1">
    <citation type="journal article" date="2014" name="Int. J. Syst. Evol. Microbiol.">
        <title>Phylogenomics and the dynamic genome evolution of the genus Streptococcus.</title>
        <authorList>
            <consortium name="The Broad Institute Genome Sequencing Platform"/>
            <person name="Richards V.P."/>
            <person name="Palmer S.R."/>
            <person name="Pavinski Bitar P.D."/>
            <person name="Qin X."/>
            <person name="Weinstock G.M."/>
            <person name="Highlander S.K."/>
            <person name="Town C.D."/>
            <person name="Burne R.A."/>
            <person name="Stanhope M.J."/>
        </authorList>
    </citation>
    <scope>NUCLEOTIDE SEQUENCE [LARGE SCALE GENOMIC DNA]</scope>
    <source>
        <strain evidence="2 3">707-05</strain>
    </source>
</reference>
<dbReference type="EMBL" id="AEUX02000003">
    <property type="protein sequence ID" value="EHI70532.1"/>
    <property type="molecule type" value="Genomic_DNA"/>
</dbReference>
<evidence type="ECO:0000313" key="3">
    <source>
        <dbReference type="Proteomes" id="UP000003330"/>
    </source>
</evidence>
<gene>
    <name evidence="2" type="ORF">STRIC_0197</name>
</gene>
<name>G5K0S1_9STRE</name>
<keyword evidence="1" id="KW-0472">Membrane</keyword>
<feature type="transmembrane region" description="Helical" evidence="1">
    <location>
        <begin position="124"/>
        <end position="144"/>
    </location>
</feature>
<protein>
    <submittedName>
        <fullName evidence="2">Membrane protein</fullName>
    </submittedName>
</protein>
<organism evidence="2 3">
    <name type="scientific">Streptococcus ictaluri 707-05</name>
    <dbReference type="NCBI Taxonomy" id="764299"/>
    <lineage>
        <taxon>Bacteria</taxon>
        <taxon>Bacillati</taxon>
        <taxon>Bacillota</taxon>
        <taxon>Bacilli</taxon>
        <taxon>Lactobacillales</taxon>
        <taxon>Streptococcaceae</taxon>
        <taxon>Streptococcus</taxon>
    </lineage>
</organism>
<feature type="transmembrane region" description="Helical" evidence="1">
    <location>
        <begin position="150"/>
        <end position="170"/>
    </location>
</feature>
<dbReference type="RefSeq" id="WP_008087727.1">
    <property type="nucleotide sequence ID" value="NZ_AEUX02000003.1"/>
</dbReference>
<dbReference type="OrthoDB" id="9952943at2"/>
<sequence>MTFWRNDWLRLLLLTFLGYHLINKDALFLVQLGLAVLAILETLFVLERLFFGKRVKVRDWLSVGLAYVVLLIWLFLLTGWLTDSILLLLVLFLIIDKVSGRKKGNYVNRKRSKLVGKKANERELASVAYAYLCVLLVGMVITALTRTNMLWLSLGFGLLQYVLVSQVFLIKLRRLMSLKWTIFLRLLLILTTILPIILKLSEMMAPEVIRLSLMFSYLLTVALICHFLSLVSLKLLKH</sequence>
<feature type="transmembrane region" description="Helical" evidence="1">
    <location>
        <begin position="66"/>
        <end position="95"/>
    </location>
</feature>
<dbReference type="AlphaFoldDB" id="G5K0S1"/>
<feature type="transmembrane region" description="Helical" evidence="1">
    <location>
        <begin position="182"/>
        <end position="201"/>
    </location>
</feature>
<accession>G5K0S1</accession>
<proteinExistence type="predicted"/>
<keyword evidence="1" id="KW-0812">Transmembrane</keyword>
<evidence type="ECO:0000313" key="2">
    <source>
        <dbReference type="EMBL" id="EHI70532.1"/>
    </source>
</evidence>
<comment type="caution">
    <text evidence="2">The sequence shown here is derived from an EMBL/GenBank/DDBJ whole genome shotgun (WGS) entry which is preliminary data.</text>
</comment>